<reference evidence="4" key="1">
    <citation type="journal article" date="2013" name="G3 (Bethesda)">
        <title>Comparative genomics of a plant-pathogenic fungus, Pyrenophora tritici-repentis, reveals transduplication and the impact of repeat elements on pathogenicity and population divergence.</title>
        <authorList>
            <person name="Manning V.A."/>
            <person name="Pandelova I."/>
            <person name="Dhillon B."/>
            <person name="Wilhelm L.J."/>
            <person name="Goodwin S.B."/>
            <person name="Berlin A.M."/>
            <person name="Figueroa M."/>
            <person name="Freitag M."/>
            <person name="Hane J.K."/>
            <person name="Henrissat B."/>
            <person name="Holman W.H."/>
            <person name="Kodira C.D."/>
            <person name="Martin J."/>
            <person name="Oliver R.P."/>
            <person name="Robbertse B."/>
            <person name="Schackwitz W."/>
            <person name="Schwartz D.C."/>
            <person name="Spatafora J.W."/>
            <person name="Turgeon B.G."/>
            <person name="Yandava C."/>
            <person name="Young S."/>
            <person name="Zhou S."/>
            <person name="Zeng Q."/>
            <person name="Grigoriev I.V."/>
            <person name="Ma L.-J."/>
            <person name="Ciuffetti L.M."/>
        </authorList>
    </citation>
    <scope>NUCLEOTIDE SEQUENCE [LARGE SCALE GENOMIC DNA]</scope>
    <source>
        <strain evidence="4">Pt-1C-BFP</strain>
    </source>
</reference>
<gene>
    <name evidence="3" type="ORF">PTRG_07020</name>
</gene>
<evidence type="ECO:0000256" key="2">
    <source>
        <dbReference type="SAM" id="SignalP"/>
    </source>
</evidence>
<accession>B2WBK7</accession>
<sequence>MLANIPSMRFVATSILLFTSATTAAPSRTQTQCRCEIVQEAASPAYTPSAAHWSPANPSPSPSPVDVCSSLAVQLERFQHTEPELYNVYMRHGKKPVPTHVLMAGASSSETQNAVASSSSSPSPTPQQHGRIRCSAAPKTHHLRLQILLPQPLGPQIVIVVSILACIAEGIHLGIQHIRSTSSSTSLPLPSSTPTTPIFERSNRLRLVGSEQRLLAIPTGPHMTDLVASPGAEKKLRAYESTKYFVTRYASGRKEFIAYEDDSDDESNRPVM</sequence>
<dbReference type="eggNOG" id="ENOG502TB6A">
    <property type="taxonomic scope" value="Eukaryota"/>
</dbReference>
<dbReference type="OrthoDB" id="3936754at2759"/>
<dbReference type="OMA" id="HCQCKIV"/>
<evidence type="ECO:0000256" key="1">
    <source>
        <dbReference type="SAM" id="MobiDB-lite"/>
    </source>
</evidence>
<organism evidence="3 4">
    <name type="scientific">Pyrenophora tritici-repentis (strain Pt-1C-BFP)</name>
    <name type="common">Wheat tan spot fungus</name>
    <name type="synonym">Drechslera tritici-repentis</name>
    <dbReference type="NCBI Taxonomy" id="426418"/>
    <lineage>
        <taxon>Eukaryota</taxon>
        <taxon>Fungi</taxon>
        <taxon>Dikarya</taxon>
        <taxon>Ascomycota</taxon>
        <taxon>Pezizomycotina</taxon>
        <taxon>Dothideomycetes</taxon>
        <taxon>Pleosporomycetidae</taxon>
        <taxon>Pleosporales</taxon>
        <taxon>Pleosporineae</taxon>
        <taxon>Pleosporaceae</taxon>
        <taxon>Pyrenophora</taxon>
    </lineage>
</organism>
<feature type="signal peptide" evidence="2">
    <location>
        <begin position="1"/>
        <end position="24"/>
    </location>
</feature>
<keyword evidence="2" id="KW-0732">Signal</keyword>
<dbReference type="Proteomes" id="UP000001471">
    <property type="component" value="Unassembled WGS sequence"/>
</dbReference>
<proteinExistence type="predicted"/>
<evidence type="ECO:0000313" key="4">
    <source>
        <dbReference type="Proteomes" id="UP000001471"/>
    </source>
</evidence>
<feature type="chain" id="PRO_5002783132" evidence="2">
    <location>
        <begin position="25"/>
        <end position="272"/>
    </location>
</feature>
<dbReference type="AlphaFoldDB" id="B2WBK7"/>
<name>B2WBK7_PYRTR</name>
<dbReference type="HOGENOM" id="CLU_1027266_0_0_1"/>
<dbReference type="InParanoid" id="B2WBK7"/>
<protein>
    <submittedName>
        <fullName evidence="3">Uncharacterized protein</fullName>
    </submittedName>
</protein>
<dbReference type="EMBL" id="DS231621">
    <property type="protein sequence ID" value="EDU49939.1"/>
    <property type="molecule type" value="Genomic_DNA"/>
</dbReference>
<feature type="compositionally biased region" description="Low complexity" evidence="1">
    <location>
        <begin position="107"/>
        <end position="128"/>
    </location>
</feature>
<evidence type="ECO:0000313" key="3">
    <source>
        <dbReference type="EMBL" id="EDU49939.1"/>
    </source>
</evidence>
<feature type="region of interest" description="Disordered" evidence="1">
    <location>
        <begin position="106"/>
        <end position="132"/>
    </location>
</feature>